<dbReference type="AlphaFoldDB" id="A0A9P1IC61"/>
<reference evidence="3" key="1">
    <citation type="submission" date="2022-11" db="EMBL/GenBank/DDBJ databases">
        <authorList>
            <person name="Kikuchi T."/>
        </authorList>
    </citation>
    <scope>NUCLEOTIDE SEQUENCE</scope>
    <source>
        <strain evidence="3">PS1010</strain>
    </source>
</reference>
<evidence type="ECO:0000313" key="3">
    <source>
        <dbReference type="EMBL" id="CAI5442459.1"/>
    </source>
</evidence>
<feature type="region of interest" description="Disordered" evidence="2">
    <location>
        <begin position="1"/>
        <end position="76"/>
    </location>
</feature>
<dbReference type="PANTHER" id="PTHR13261">
    <property type="entry name" value="BRCA2 AND CDKN1A INTERACTING PROTEIN"/>
    <property type="match status" value="1"/>
</dbReference>
<proteinExistence type="inferred from homology"/>
<keyword evidence="4" id="KW-1185">Reference proteome</keyword>
<gene>
    <name evidence="3" type="ORF">CAMP_LOCUS5096</name>
</gene>
<evidence type="ECO:0008006" key="5">
    <source>
        <dbReference type="Google" id="ProtNLM"/>
    </source>
</evidence>
<dbReference type="EMBL" id="CANHGI010000002">
    <property type="protein sequence ID" value="CAI5442459.1"/>
    <property type="molecule type" value="Genomic_DNA"/>
</dbReference>
<dbReference type="Pfam" id="PF13862">
    <property type="entry name" value="BCCIP"/>
    <property type="match status" value="1"/>
</dbReference>
<evidence type="ECO:0000256" key="2">
    <source>
        <dbReference type="SAM" id="MobiDB-lite"/>
    </source>
</evidence>
<feature type="region of interest" description="Disordered" evidence="2">
    <location>
        <begin position="241"/>
        <end position="265"/>
    </location>
</feature>
<dbReference type="Proteomes" id="UP001152747">
    <property type="component" value="Unassembled WGS sequence"/>
</dbReference>
<dbReference type="PANTHER" id="PTHR13261:SF0">
    <property type="entry name" value="BRCA2 AND CDKN1A-INTERACTING PROTEIN"/>
    <property type="match status" value="1"/>
</dbReference>
<comment type="similarity">
    <text evidence="1">Belongs to the BCP1 family.</text>
</comment>
<feature type="compositionally biased region" description="Basic residues" evidence="2">
    <location>
        <begin position="1"/>
        <end position="13"/>
    </location>
</feature>
<sequence>MGRVFKKNQTKKRQKEEEEEVSEQPVLKKKKEETPEVEEELEDEEIDDEEFEDEEEIDDEEEDEEELEDEDGEENEEILNFDFEGFPMEEEDRDGIVNMLTQTFLRTDIDLKEFAETLINQKSIGSVIGPADDEADEDDTHVVYGVCSTLPIDNKNQPKFVKDIQNYLTTRAKKSASKEVQAKIEQFFGDDDSAIFVNERMLNFPHLVVPHNFSAIRSDLEKLKKSIKTVMYIQKIRVSDKKPENGESSGGPSKSKRKMGKAEKKRMAAQALAESNIEFDNIEDKLLFDLKPGNLIHFDFAVHMDVEPGSKFHITEKDGQKWNPFRRLVIMDYKRFDAFLQRGMQGI</sequence>
<dbReference type="GO" id="GO:0005634">
    <property type="term" value="C:nucleus"/>
    <property type="evidence" value="ECO:0007669"/>
    <property type="project" value="TreeGrafter"/>
</dbReference>
<name>A0A9P1IC61_9PELO</name>
<protein>
    <recommendedName>
        <fullName evidence="5">Protein BCCIP homolog</fullName>
    </recommendedName>
</protein>
<comment type="caution">
    <text evidence="3">The sequence shown here is derived from an EMBL/GenBank/DDBJ whole genome shotgun (WGS) entry which is preliminary data.</text>
</comment>
<feature type="compositionally biased region" description="Acidic residues" evidence="2">
    <location>
        <begin position="35"/>
        <end position="76"/>
    </location>
</feature>
<dbReference type="OrthoDB" id="27543at2759"/>
<accession>A0A9P1IC61</accession>
<organism evidence="3 4">
    <name type="scientific">Caenorhabditis angaria</name>
    <dbReference type="NCBI Taxonomy" id="860376"/>
    <lineage>
        <taxon>Eukaryota</taxon>
        <taxon>Metazoa</taxon>
        <taxon>Ecdysozoa</taxon>
        <taxon>Nematoda</taxon>
        <taxon>Chromadorea</taxon>
        <taxon>Rhabditida</taxon>
        <taxon>Rhabditina</taxon>
        <taxon>Rhabditomorpha</taxon>
        <taxon>Rhabditoidea</taxon>
        <taxon>Rhabditidae</taxon>
        <taxon>Peloderinae</taxon>
        <taxon>Caenorhabditis</taxon>
    </lineage>
</organism>
<evidence type="ECO:0000313" key="4">
    <source>
        <dbReference type="Proteomes" id="UP001152747"/>
    </source>
</evidence>
<evidence type="ECO:0000256" key="1">
    <source>
        <dbReference type="ARBA" id="ARBA00006781"/>
    </source>
</evidence>
<dbReference type="InterPro" id="IPR025602">
    <property type="entry name" value="BCP1_family"/>
</dbReference>